<keyword evidence="2" id="KW-1185">Reference proteome</keyword>
<dbReference type="InterPro" id="IPR024530">
    <property type="entry name" value="QSregVF_b"/>
</dbReference>
<dbReference type="RefSeq" id="WP_182955133.1">
    <property type="nucleotide sequence ID" value="NZ_WNXC01000001.1"/>
</dbReference>
<protein>
    <submittedName>
        <fullName evidence="1">Uncharacterized protein</fullName>
    </submittedName>
</protein>
<accession>A0ABR6EVF7</accession>
<reference evidence="1 2" key="1">
    <citation type="submission" date="2019-11" db="EMBL/GenBank/DDBJ databases">
        <title>Description of Pedobacter sp. LMG 31462T.</title>
        <authorList>
            <person name="Carlier A."/>
            <person name="Qi S."/>
            <person name="Vandamme P."/>
        </authorList>
    </citation>
    <scope>NUCLEOTIDE SEQUENCE [LARGE SCALE GENOMIC DNA]</scope>
    <source>
        <strain evidence="1 2">LMG 31462</strain>
    </source>
</reference>
<evidence type="ECO:0000313" key="2">
    <source>
        <dbReference type="Proteomes" id="UP000636110"/>
    </source>
</evidence>
<gene>
    <name evidence="1" type="ORF">GM920_07730</name>
</gene>
<dbReference type="Pfam" id="PF12843">
    <property type="entry name" value="QSregVF_b"/>
    <property type="match status" value="1"/>
</dbReference>
<sequence length="65" mass="7388">MPESITDNSKMPFGKFKDYPMANVPADYLLFLHDTNRAGRVADYIKADLDVLIKEGKTGKNKRLK</sequence>
<dbReference type="Proteomes" id="UP000636110">
    <property type="component" value="Unassembled WGS sequence"/>
</dbReference>
<name>A0ABR6EVF7_9SPHI</name>
<comment type="caution">
    <text evidence="1">The sequence shown here is derived from an EMBL/GenBank/DDBJ whole genome shotgun (WGS) entry which is preliminary data.</text>
</comment>
<proteinExistence type="predicted"/>
<organism evidence="1 2">
    <name type="scientific">Pedobacter gandavensis</name>
    <dbReference type="NCBI Taxonomy" id="2679963"/>
    <lineage>
        <taxon>Bacteria</taxon>
        <taxon>Pseudomonadati</taxon>
        <taxon>Bacteroidota</taxon>
        <taxon>Sphingobacteriia</taxon>
        <taxon>Sphingobacteriales</taxon>
        <taxon>Sphingobacteriaceae</taxon>
        <taxon>Pedobacter</taxon>
    </lineage>
</organism>
<evidence type="ECO:0000313" key="1">
    <source>
        <dbReference type="EMBL" id="MBB2148799.1"/>
    </source>
</evidence>
<dbReference type="EMBL" id="WNXC01000001">
    <property type="protein sequence ID" value="MBB2148799.1"/>
    <property type="molecule type" value="Genomic_DNA"/>
</dbReference>